<dbReference type="Pfam" id="PF00583">
    <property type="entry name" value="Acetyltransf_1"/>
    <property type="match status" value="1"/>
</dbReference>
<comment type="caution">
    <text evidence="2">The sequence shown here is derived from an EMBL/GenBank/DDBJ whole genome shotgun (WGS) entry which is preliminary data.</text>
</comment>
<dbReference type="InterPro" id="IPR016181">
    <property type="entry name" value="Acyl_CoA_acyltransferase"/>
</dbReference>
<dbReference type="AlphaFoldDB" id="A0A9D1XFD8"/>
<dbReference type="EMBL" id="DXEK01000177">
    <property type="protein sequence ID" value="HIX78067.1"/>
    <property type="molecule type" value="Genomic_DNA"/>
</dbReference>
<protein>
    <submittedName>
        <fullName evidence="2">GNAT family N-acetyltransferase</fullName>
    </submittedName>
</protein>
<gene>
    <name evidence="2" type="ORF">H9734_10815</name>
</gene>
<dbReference type="Proteomes" id="UP000886890">
    <property type="component" value="Unassembled WGS sequence"/>
</dbReference>
<sequence>MLDRSIPFYNTILRCDNYQYRDVLLPDGFSIVPYKEGYEKAWAGLEFSVGDFDSLEEAENYFICSYMQDRELLLRNARFLLNSEQMVIGSCIAWQDRRRDVFVPSLHWLIVDDAYQGRGLGRALCCEIMNIFEEQGQFPVYIHTQPWSWKAIFLYLSLGFKLQMTDTFSHYTNEYHQAMNTLKGIVDEKQFCLLTQLSEK</sequence>
<dbReference type="CDD" id="cd04301">
    <property type="entry name" value="NAT_SF"/>
    <property type="match status" value="1"/>
</dbReference>
<reference evidence="2" key="2">
    <citation type="submission" date="2021-04" db="EMBL/GenBank/DDBJ databases">
        <authorList>
            <person name="Gilroy R."/>
        </authorList>
    </citation>
    <scope>NUCLEOTIDE SEQUENCE</scope>
    <source>
        <strain evidence="2">CHK183-1962</strain>
    </source>
</reference>
<dbReference type="GO" id="GO:0016747">
    <property type="term" value="F:acyltransferase activity, transferring groups other than amino-acyl groups"/>
    <property type="evidence" value="ECO:0007669"/>
    <property type="project" value="InterPro"/>
</dbReference>
<name>A0A9D1XFD8_9FIRM</name>
<accession>A0A9D1XFD8</accession>
<feature type="domain" description="N-acetyltransferase" evidence="1">
    <location>
        <begin position="29"/>
        <end position="180"/>
    </location>
</feature>
<dbReference type="Gene3D" id="3.40.630.30">
    <property type="match status" value="1"/>
</dbReference>
<proteinExistence type="predicted"/>
<reference evidence="2" key="1">
    <citation type="journal article" date="2021" name="PeerJ">
        <title>Extensive microbial diversity within the chicken gut microbiome revealed by metagenomics and culture.</title>
        <authorList>
            <person name="Gilroy R."/>
            <person name="Ravi A."/>
            <person name="Getino M."/>
            <person name="Pursley I."/>
            <person name="Horton D.L."/>
            <person name="Alikhan N.F."/>
            <person name="Baker D."/>
            <person name="Gharbi K."/>
            <person name="Hall N."/>
            <person name="Watson M."/>
            <person name="Adriaenssens E.M."/>
            <person name="Foster-Nyarko E."/>
            <person name="Jarju S."/>
            <person name="Secka A."/>
            <person name="Antonio M."/>
            <person name="Oren A."/>
            <person name="Chaudhuri R.R."/>
            <person name="La Ragione R."/>
            <person name="Hildebrand F."/>
            <person name="Pallen M.J."/>
        </authorList>
    </citation>
    <scope>NUCLEOTIDE SEQUENCE</scope>
    <source>
        <strain evidence="2">CHK183-1962</strain>
    </source>
</reference>
<evidence type="ECO:0000259" key="1">
    <source>
        <dbReference type="PROSITE" id="PS51186"/>
    </source>
</evidence>
<evidence type="ECO:0000313" key="2">
    <source>
        <dbReference type="EMBL" id="HIX78067.1"/>
    </source>
</evidence>
<dbReference type="SUPFAM" id="SSF55729">
    <property type="entry name" value="Acyl-CoA N-acyltransferases (Nat)"/>
    <property type="match status" value="1"/>
</dbReference>
<dbReference type="InterPro" id="IPR000182">
    <property type="entry name" value="GNAT_dom"/>
</dbReference>
<dbReference type="PROSITE" id="PS51186">
    <property type="entry name" value="GNAT"/>
    <property type="match status" value="1"/>
</dbReference>
<evidence type="ECO:0000313" key="3">
    <source>
        <dbReference type="Proteomes" id="UP000886890"/>
    </source>
</evidence>
<organism evidence="2 3">
    <name type="scientific">Candidatus Fusicatenibacter merdavium</name>
    <dbReference type="NCBI Taxonomy" id="2838600"/>
    <lineage>
        <taxon>Bacteria</taxon>
        <taxon>Bacillati</taxon>
        <taxon>Bacillota</taxon>
        <taxon>Clostridia</taxon>
        <taxon>Lachnospirales</taxon>
        <taxon>Lachnospiraceae</taxon>
        <taxon>Fusicatenibacter</taxon>
    </lineage>
</organism>